<evidence type="ECO:0000313" key="2">
    <source>
        <dbReference type="EMBL" id="GGB12447.1"/>
    </source>
</evidence>
<dbReference type="RefSeq" id="WP_188709967.1">
    <property type="nucleotide sequence ID" value="NZ_BMIG01000019.1"/>
</dbReference>
<dbReference type="Gene3D" id="3.40.50.1820">
    <property type="entry name" value="alpha/beta hydrolase"/>
    <property type="match status" value="1"/>
</dbReference>
<dbReference type="InterPro" id="IPR029058">
    <property type="entry name" value="AB_hydrolase_fold"/>
</dbReference>
<accession>A0A916SQG1</accession>
<dbReference type="AlphaFoldDB" id="A0A916SQG1"/>
<evidence type="ECO:0000259" key="1">
    <source>
        <dbReference type="Pfam" id="PF00561"/>
    </source>
</evidence>
<evidence type="ECO:0000313" key="3">
    <source>
        <dbReference type="Proteomes" id="UP000620596"/>
    </source>
</evidence>
<dbReference type="PANTHER" id="PTHR43798">
    <property type="entry name" value="MONOACYLGLYCEROL LIPASE"/>
    <property type="match status" value="1"/>
</dbReference>
<protein>
    <submittedName>
        <fullName evidence="2">Alpha/beta hydrolase</fullName>
    </submittedName>
</protein>
<keyword evidence="3" id="KW-1185">Reference proteome</keyword>
<dbReference type="SUPFAM" id="SSF53474">
    <property type="entry name" value="alpha/beta-Hydrolases"/>
    <property type="match status" value="1"/>
</dbReference>
<reference evidence="2" key="2">
    <citation type="submission" date="2020-09" db="EMBL/GenBank/DDBJ databases">
        <authorList>
            <person name="Sun Q."/>
            <person name="Zhou Y."/>
        </authorList>
    </citation>
    <scope>NUCLEOTIDE SEQUENCE</scope>
    <source>
        <strain evidence="2">CGMCC 1.15322</strain>
    </source>
</reference>
<sequence length="262" mass="29008">MPIAQAADGEIFFESSGQGQALMLISGLGGVSAFWREQVAAFSTSRRVIVHDHRGTGRSTHSRIKYSIEQMSRDAIAVMDTAEVERAIIVGHSTGGAIAQYLAAHFPARVSAVVLGSTWSYADAYFRALFETRAQVLRHTGFEAYQRLGKLFCFPPPFLASHPHLLEPVDGCDDADIVLSRIEALIRFDSRPFLHRIQVPSLVIGARDDMVTPPHLWETLKRGLPGCHSEVLDHGGHFCPQVVPAEYNRALERFFRLAGQEN</sequence>
<dbReference type="GO" id="GO:0016787">
    <property type="term" value="F:hydrolase activity"/>
    <property type="evidence" value="ECO:0007669"/>
    <property type="project" value="UniProtKB-KW"/>
</dbReference>
<name>A0A916SQG1_9BURK</name>
<dbReference type="InterPro" id="IPR000073">
    <property type="entry name" value="AB_hydrolase_1"/>
</dbReference>
<dbReference type="EMBL" id="BMIG01000019">
    <property type="protein sequence ID" value="GGB12447.1"/>
    <property type="molecule type" value="Genomic_DNA"/>
</dbReference>
<comment type="caution">
    <text evidence="2">The sequence shown here is derived from an EMBL/GenBank/DDBJ whole genome shotgun (WGS) entry which is preliminary data.</text>
</comment>
<proteinExistence type="predicted"/>
<dbReference type="InterPro" id="IPR050266">
    <property type="entry name" value="AB_hydrolase_sf"/>
</dbReference>
<dbReference type="Pfam" id="PF00561">
    <property type="entry name" value="Abhydrolase_1"/>
    <property type="match status" value="1"/>
</dbReference>
<feature type="domain" description="AB hydrolase-1" evidence="1">
    <location>
        <begin position="21"/>
        <end position="137"/>
    </location>
</feature>
<reference evidence="2" key="1">
    <citation type="journal article" date="2014" name="Int. J. Syst. Evol. Microbiol.">
        <title>Complete genome sequence of Corynebacterium casei LMG S-19264T (=DSM 44701T), isolated from a smear-ripened cheese.</title>
        <authorList>
            <consortium name="US DOE Joint Genome Institute (JGI-PGF)"/>
            <person name="Walter F."/>
            <person name="Albersmeier A."/>
            <person name="Kalinowski J."/>
            <person name="Ruckert C."/>
        </authorList>
    </citation>
    <scope>NUCLEOTIDE SEQUENCE</scope>
    <source>
        <strain evidence="2">CGMCC 1.15322</strain>
    </source>
</reference>
<dbReference type="PRINTS" id="PR00111">
    <property type="entry name" value="ABHYDROLASE"/>
</dbReference>
<gene>
    <name evidence="2" type="primary">bioH</name>
    <name evidence="2" type="ORF">GCM10011496_36690</name>
</gene>
<keyword evidence="2" id="KW-0378">Hydrolase</keyword>
<organism evidence="2 3">
    <name type="scientific">Polaromonas eurypsychrophila</name>
    <dbReference type="NCBI Taxonomy" id="1614635"/>
    <lineage>
        <taxon>Bacteria</taxon>
        <taxon>Pseudomonadati</taxon>
        <taxon>Pseudomonadota</taxon>
        <taxon>Betaproteobacteria</taxon>
        <taxon>Burkholderiales</taxon>
        <taxon>Comamonadaceae</taxon>
        <taxon>Polaromonas</taxon>
    </lineage>
</organism>
<dbReference type="Proteomes" id="UP000620596">
    <property type="component" value="Unassembled WGS sequence"/>
</dbReference>